<dbReference type="EMBL" id="BART01027077">
    <property type="protein sequence ID" value="GAG90351.1"/>
    <property type="molecule type" value="Genomic_DNA"/>
</dbReference>
<comment type="caution">
    <text evidence="1">The sequence shown here is derived from an EMBL/GenBank/DDBJ whole genome shotgun (WGS) entry which is preliminary data.</text>
</comment>
<evidence type="ECO:0000313" key="1">
    <source>
        <dbReference type="EMBL" id="GAG90351.1"/>
    </source>
</evidence>
<dbReference type="AlphaFoldDB" id="X1D1G2"/>
<gene>
    <name evidence="1" type="ORF">S01H4_48103</name>
</gene>
<reference evidence="1" key="1">
    <citation type="journal article" date="2014" name="Front. Microbiol.">
        <title>High frequency of phylogenetically diverse reductive dehalogenase-homologous genes in deep subseafloor sedimentary metagenomes.</title>
        <authorList>
            <person name="Kawai M."/>
            <person name="Futagami T."/>
            <person name="Toyoda A."/>
            <person name="Takaki Y."/>
            <person name="Nishi S."/>
            <person name="Hori S."/>
            <person name="Arai W."/>
            <person name="Tsubouchi T."/>
            <person name="Morono Y."/>
            <person name="Uchiyama I."/>
            <person name="Ito T."/>
            <person name="Fujiyama A."/>
            <person name="Inagaki F."/>
            <person name="Takami H."/>
        </authorList>
    </citation>
    <scope>NUCLEOTIDE SEQUENCE</scope>
    <source>
        <strain evidence="1">Expedition CK06-06</strain>
    </source>
</reference>
<proteinExistence type="predicted"/>
<protein>
    <recommendedName>
        <fullName evidence="2">DUF2779 domain-containing protein</fullName>
    </recommendedName>
</protein>
<feature type="non-terminal residue" evidence="1">
    <location>
        <position position="202"/>
    </location>
</feature>
<evidence type="ECO:0008006" key="2">
    <source>
        <dbReference type="Google" id="ProtNLM"/>
    </source>
</evidence>
<organism evidence="1">
    <name type="scientific">marine sediment metagenome</name>
    <dbReference type="NCBI Taxonomy" id="412755"/>
    <lineage>
        <taxon>unclassified sequences</taxon>
        <taxon>metagenomes</taxon>
        <taxon>ecological metagenomes</taxon>
    </lineage>
</organism>
<sequence length="202" mass="22201">MNSVIRSPIFEATLQYGGVLVREDVLLPVDDDDGRNWRIVEVKASTSVKPVYIHDCVVQAWVHTGAGYPLSGIALAHINNQFQYAGDGNYEGLLIEHDLSHQVFELLPAVPIWVEQAREAVAGPMPDVPVGGHCTQPYACPFIDYCWPNDSRYPIAGLGGGKKKLGVWVMDGHRDICDVPASEISSENQLRIHRVTMAGVPE</sequence>
<name>X1D1G2_9ZZZZ</name>
<accession>X1D1G2</accession>